<proteinExistence type="predicted"/>
<dbReference type="Gene3D" id="1.20.1530.20">
    <property type="match status" value="1"/>
</dbReference>
<dbReference type="RefSeq" id="WP_011930628.1">
    <property type="nucleotide sequence ID" value="NC_009468.1"/>
</dbReference>
<dbReference type="PANTHER" id="PTHR10361:SF28">
    <property type="entry name" value="P3 PROTEIN-RELATED"/>
    <property type="match status" value="1"/>
</dbReference>
<dbReference type="HOGENOM" id="CLU_034788_1_1_5"/>
<keyword evidence="3 5" id="KW-1133">Transmembrane helix</keyword>
<dbReference type="Proteomes" id="UP000000245">
    <property type="component" value="Plasmid pACRY02"/>
</dbReference>
<feature type="transmembrane region" description="Helical" evidence="5">
    <location>
        <begin position="152"/>
        <end position="177"/>
    </location>
</feature>
<keyword evidence="6" id="KW-0614">Plasmid</keyword>
<dbReference type="EMBL" id="CP000690">
    <property type="protein sequence ID" value="ABQ29026.1"/>
    <property type="molecule type" value="Genomic_DNA"/>
</dbReference>
<feature type="transmembrane region" description="Helical" evidence="5">
    <location>
        <begin position="12"/>
        <end position="31"/>
    </location>
</feature>
<sequence>MKLASLLLNKMMPVWLVVCGVLGYLAPHVFVAFAPYVIYYLAAVILMMSLTLTIEATKQVFTRPKPLISGFVIKWITVPLAAIIAAHLIYANQPQLAAGTILDGATPAGVTSNLFTFLSNGAVALAISLTFIHTLLSPLLTPAFTTAFAHKYVAVSFFALFHQMLVMVLLPLIIGIGARYTLGAQRIRLVQPVLPMISALLLYALALGLVAKAQPAIARNLDWVPIIAIVTSILTIINLAVGYLLARLLRLDESNSRAIMFDVGIYNSGLGAVLASLNFGAFAALPALMNAMLNMVIGSMLASYLGSKPIDQEQSDSAVSRPVTSQLGAE</sequence>
<name>A5FTU4_ACICJ</name>
<feature type="transmembrane region" description="Helical" evidence="5">
    <location>
        <begin position="67"/>
        <end position="90"/>
    </location>
</feature>
<accession>A5FTU4</accession>
<dbReference type="PANTHER" id="PTHR10361">
    <property type="entry name" value="SODIUM-BILE ACID COTRANSPORTER"/>
    <property type="match status" value="1"/>
</dbReference>
<feature type="transmembrane region" description="Helical" evidence="5">
    <location>
        <begin position="258"/>
        <end position="277"/>
    </location>
</feature>
<keyword evidence="2 5" id="KW-0812">Transmembrane</keyword>
<dbReference type="InterPro" id="IPR038770">
    <property type="entry name" value="Na+/solute_symporter_sf"/>
</dbReference>
<feature type="transmembrane region" description="Helical" evidence="5">
    <location>
        <begin position="122"/>
        <end position="140"/>
    </location>
</feature>
<evidence type="ECO:0000313" key="7">
    <source>
        <dbReference type="Proteomes" id="UP000000245"/>
    </source>
</evidence>
<keyword evidence="7" id="KW-1185">Reference proteome</keyword>
<keyword evidence="4 5" id="KW-0472">Membrane</keyword>
<evidence type="ECO:0000256" key="1">
    <source>
        <dbReference type="ARBA" id="ARBA00004141"/>
    </source>
</evidence>
<evidence type="ECO:0000256" key="5">
    <source>
        <dbReference type="SAM" id="Phobius"/>
    </source>
</evidence>
<evidence type="ECO:0000256" key="2">
    <source>
        <dbReference type="ARBA" id="ARBA00022692"/>
    </source>
</evidence>
<protein>
    <submittedName>
        <fullName evidence="6">Bile acid:sodium symporter</fullName>
    </submittedName>
</protein>
<organism evidence="6 7">
    <name type="scientific">Acidiphilium cryptum (strain JF-5)</name>
    <dbReference type="NCBI Taxonomy" id="349163"/>
    <lineage>
        <taxon>Bacteria</taxon>
        <taxon>Pseudomonadati</taxon>
        <taxon>Pseudomonadota</taxon>
        <taxon>Alphaproteobacteria</taxon>
        <taxon>Acetobacterales</taxon>
        <taxon>Acidocellaceae</taxon>
        <taxon>Acidiphilium</taxon>
    </lineage>
</organism>
<dbReference type="Pfam" id="PF01758">
    <property type="entry name" value="SBF"/>
    <property type="match status" value="1"/>
</dbReference>
<dbReference type="InterPro" id="IPR002657">
    <property type="entry name" value="BilAc:Na_symport/Acr3"/>
</dbReference>
<gene>
    <name evidence="6" type="ordered locus">Acry_3419</name>
</gene>
<feature type="transmembrane region" description="Helical" evidence="5">
    <location>
        <begin position="189"/>
        <end position="211"/>
    </location>
</feature>
<reference evidence="6 7" key="1">
    <citation type="submission" date="2007-05" db="EMBL/GenBank/DDBJ databases">
        <title>Complete sequence of plasmid2 pACRY02 of Acidiphilium cryptum JF-5.</title>
        <authorList>
            <consortium name="US DOE Joint Genome Institute"/>
            <person name="Copeland A."/>
            <person name="Lucas S."/>
            <person name="Lapidus A."/>
            <person name="Barry K."/>
            <person name="Detter J.C."/>
            <person name="Glavina del Rio T."/>
            <person name="Hammon N."/>
            <person name="Israni S."/>
            <person name="Dalin E."/>
            <person name="Tice H."/>
            <person name="Pitluck S."/>
            <person name="Sims D."/>
            <person name="Brettin T."/>
            <person name="Bruce D."/>
            <person name="Han C."/>
            <person name="Schmutz J."/>
            <person name="Larimer F."/>
            <person name="Land M."/>
            <person name="Hauser L."/>
            <person name="Kyrpides N."/>
            <person name="Kim E."/>
            <person name="Magnuson T."/>
            <person name="Richardson P."/>
        </authorList>
    </citation>
    <scope>NUCLEOTIDE SEQUENCE [LARGE SCALE GENOMIC DNA]</scope>
    <source>
        <strain evidence="6 7">JF-5</strain>
        <plasmid evidence="7">Plasmid pACRY02</plasmid>
    </source>
</reference>
<evidence type="ECO:0000256" key="3">
    <source>
        <dbReference type="ARBA" id="ARBA00022989"/>
    </source>
</evidence>
<feature type="transmembrane region" description="Helical" evidence="5">
    <location>
        <begin position="37"/>
        <end position="55"/>
    </location>
</feature>
<dbReference type="InterPro" id="IPR004710">
    <property type="entry name" value="Bilac:Na_transpt"/>
</dbReference>
<dbReference type="AlphaFoldDB" id="A5FTU4"/>
<dbReference type="KEGG" id="acr:Acry_3419"/>
<evidence type="ECO:0000313" key="6">
    <source>
        <dbReference type="EMBL" id="ABQ29026.1"/>
    </source>
</evidence>
<dbReference type="GO" id="GO:0016020">
    <property type="term" value="C:membrane"/>
    <property type="evidence" value="ECO:0007669"/>
    <property type="project" value="UniProtKB-SubCell"/>
</dbReference>
<geneLocation type="plasmid" evidence="6 7">
    <name>pACRY02</name>
</geneLocation>
<evidence type="ECO:0000256" key="4">
    <source>
        <dbReference type="ARBA" id="ARBA00023136"/>
    </source>
</evidence>
<feature type="transmembrane region" description="Helical" evidence="5">
    <location>
        <begin position="223"/>
        <end position="246"/>
    </location>
</feature>
<comment type="subcellular location">
    <subcellularLocation>
        <location evidence="1">Membrane</location>
        <topology evidence="1">Multi-pass membrane protein</topology>
    </subcellularLocation>
</comment>